<dbReference type="InterPro" id="IPR020806">
    <property type="entry name" value="PKS_PP-bd"/>
</dbReference>
<evidence type="ECO:0000256" key="2">
    <source>
        <dbReference type="ARBA" id="ARBA00022553"/>
    </source>
</evidence>
<keyword evidence="2" id="KW-0597">Phosphoprotein</keyword>
<evidence type="ECO:0000259" key="3">
    <source>
        <dbReference type="PROSITE" id="PS50075"/>
    </source>
</evidence>
<evidence type="ECO:0000256" key="1">
    <source>
        <dbReference type="ARBA" id="ARBA00022450"/>
    </source>
</evidence>
<dbReference type="SUPFAM" id="SSF47336">
    <property type="entry name" value="ACP-like"/>
    <property type="match status" value="1"/>
</dbReference>
<comment type="caution">
    <text evidence="4">The sequence shown here is derived from an EMBL/GenBank/DDBJ whole genome shotgun (WGS) entry which is preliminary data.</text>
</comment>
<protein>
    <submittedName>
        <fullName evidence="4">Polyketide biosynthesis acyl carrier protein</fullName>
    </submittedName>
</protein>
<keyword evidence="5" id="KW-1185">Reference proteome</keyword>
<dbReference type="InterPro" id="IPR009081">
    <property type="entry name" value="PP-bd_ACP"/>
</dbReference>
<proteinExistence type="predicted"/>
<reference evidence="4 5" key="1">
    <citation type="submission" date="2020-08" db="EMBL/GenBank/DDBJ databases">
        <title>Sequencing the genomes of 1000 actinobacteria strains.</title>
        <authorList>
            <person name="Klenk H.-P."/>
        </authorList>
    </citation>
    <scope>NUCLEOTIDE SEQUENCE [LARGE SCALE GENOMIC DNA]</scope>
    <source>
        <strain evidence="4 5">DSM 44936</strain>
    </source>
</reference>
<dbReference type="Gene3D" id="1.10.1200.10">
    <property type="entry name" value="ACP-like"/>
    <property type="match status" value="1"/>
</dbReference>
<accession>A0A7X0IKJ5</accession>
<dbReference type="SMART" id="SM00823">
    <property type="entry name" value="PKS_PP"/>
    <property type="match status" value="1"/>
</dbReference>
<dbReference type="Proteomes" id="UP000555564">
    <property type="component" value="Unassembled WGS sequence"/>
</dbReference>
<evidence type="ECO:0000313" key="5">
    <source>
        <dbReference type="Proteomes" id="UP000555564"/>
    </source>
</evidence>
<feature type="domain" description="Carrier" evidence="3">
    <location>
        <begin position="2"/>
        <end position="77"/>
    </location>
</feature>
<name>A0A7X0IKJ5_9ACTN</name>
<evidence type="ECO:0000313" key="4">
    <source>
        <dbReference type="EMBL" id="MBB6475693.1"/>
    </source>
</evidence>
<dbReference type="Pfam" id="PF00550">
    <property type="entry name" value="PP-binding"/>
    <property type="match status" value="1"/>
</dbReference>
<sequence>MTTRDDVELVVRQQIAEILPSVPIEGDRHLKDLGADSVDRVEILLGVLDRLGLRAPLSDFRDVPNVDALVDVLAERVS</sequence>
<gene>
    <name evidence="4" type="ORF">BJ992_005124</name>
</gene>
<organism evidence="4 5">
    <name type="scientific">Sphaerisporangium rubeum</name>
    <dbReference type="NCBI Taxonomy" id="321317"/>
    <lineage>
        <taxon>Bacteria</taxon>
        <taxon>Bacillati</taxon>
        <taxon>Actinomycetota</taxon>
        <taxon>Actinomycetes</taxon>
        <taxon>Streptosporangiales</taxon>
        <taxon>Streptosporangiaceae</taxon>
        <taxon>Sphaerisporangium</taxon>
    </lineage>
</organism>
<dbReference type="GO" id="GO:0031177">
    <property type="term" value="F:phosphopantetheine binding"/>
    <property type="evidence" value="ECO:0007669"/>
    <property type="project" value="InterPro"/>
</dbReference>
<dbReference type="PROSITE" id="PS50075">
    <property type="entry name" value="CARRIER"/>
    <property type="match status" value="1"/>
</dbReference>
<dbReference type="EMBL" id="JACHIU010000001">
    <property type="protein sequence ID" value="MBB6475693.1"/>
    <property type="molecule type" value="Genomic_DNA"/>
</dbReference>
<keyword evidence="1" id="KW-0596">Phosphopantetheine</keyword>
<dbReference type="InterPro" id="IPR036736">
    <property type="entry name" value="ACP-like_sf"/>
</dbReference>
<dbReference type="AlphaFoldDB" id="A0A7X0IKJ5"/>
<dbReference type="RefSeq" id="WP_184985211.1">
    <property type="nucleotide sequence ID" value="NZ_BAAALO010000019.1"/>
</dbReference>